<evidence type="ECO:0000259" key="4">
    <source>
        <dbReference type="Pfam" id="PF25917"/>
    </source>
</evidence>
<dbReference type="Proteomes" id="UP001229244">
    <property type="component" value="Unassembled WGS sequence"/>
</dbReference>
<proteinExistence type="inferred from homology"/>
<gene>
    <name evidence="5" type="ORF">J2S73_000018</name>
</gene>
<keyword evidence="3" id="KW-0732">Signal</keyword>
<evidence type="ECO:0000313" key="6">
    <source>
        <dbReference type="Proteomes" id="UP001229244"/>
    </source>
</evidence>
<dbReference type="GO" id="GO:0015562">
    <property type="term" value="F:efflux transmembrane transporter activity"/>
    <property type="evidence" value="ECO:0007669"/>
    <property type="project" value="TreeGrafter"/>
</dbReference>
<name>A0AAE3VKW2_9HYPH</name>
<feature type="coiled-coil region" evidence="2">
    <location>
        <begin position="84"/>
        <end position="142"/>
    </location>
</feature>
<sequence>MMRASLLALSLLAATPAAAANLVIEPVVVPEMKAVFGRVESRTVTPARARIGGTVREIRVTEGSQVRKDDVIAVVVDDKIAIEMSAAEARIKALDSQMTNARTELGRAKQLLERGVAAQSRLDEAQTAYDVIVNQVAAAQAEKAVIEQRAREGNVLAPASGRVLTVPLTVGSVVLAGEEIARIASGGYFLRLSLPERHASEIEEGQAVQIGQRGLSPAQAAQVGAAKEGRVAKVYPEIEEGRVIADVEVTTLGDYFVGERTLVRIPVGKRSVIAVPPGAIKTVHGIDYVRIAGEAGEQDVAVIIGEPVTIDGAERIEILTGLHAGDQVVLP</sequence>
<organism evidence="5 6">
    <name type="scientific">Amorphus orientalis</name>
    <dbReference type="NCBI Taxonomy" id="649198"/>
    <lineage>
        <taxon>Bacteria</taxon>
        <taxon>Pseudomonadati</taxon>
        <taxon>Pseudomonadota</taxon>
        <taxon>Alphaproteobacteria</taxon>
        <taxon>Hyphomicrobiales</taxon>
        <taxon>Amorphaceae</taxon>
        <taxon>Amorphus</taxon>
    </lineage>
</organism>
<dbReference type="GO" id="GO:1990281">
    <property type="term" value="C:efflux pump complex"/>
    <property type="evidence" value="ECO:0007669"/>
    <property type="project" value="TreeGrafter"/>
</dbReference>
<evidence type="ECO:0000256" key="3">
    <source>
        <dbReference type="SAM" id="SignalP"/>
    </source>
</evidence>
<dbReference type="NCBIfam" id="TIGR01730">
    <property type="entry name" value="RND_mfp"/>
    <property type="match status" value="1"/>
</dbReference>
<dbReference type="AlphaFoldDB" id="A0AAE3VKW2"/>
<dbReference type="Pfam" id="PF25917">
    <property type="entry name" value="BSH_RND"/>
    <property type="match status" value="1"/>
</dbReference>
<evidence type="ECO:0000256" key="2">
    <source>
        <dbReference type="SAM" id="Coils"/>
    </source>
</evidence>
<dbReference type="InterPro" id="IPR058625">
    <property type="entry name" value="MdtA-like_BSH"/>
</dbReference>
<feature type="chain" id="PRO_5042054212" evidence="3">
    <location>
        <begin position="20"/>
        <end position="331"/>
    </location>
</feature>
<keyword evidence="6" id="KW-1185">Reference proteome</keyword>
<comment type="caution">
    <text evidence="5">The sequence shown here is derived from an EMBL/GenBank/DDBJ whole genome shotgun (WGS) entry which is preliminary data.</text>
</comment>
<feature type="signal peptide" evidence="3">
    <location>
        <begin position="1"/>
        <end position="19"/>
    </location>
</feature>
<dbReference type="PANTHER" id="PTHR30469:SF15">
    <property type="entry name" value="HLYD FAMILY OF SECRETION PROTEINS"/>
    <property type="match status" value="1"/>
</dbReference>
<accession>A0AAE3VKW2</accession>
<comment type="similarity">
    <text evidence="1">Belongs to the membrane fusion protein (MFP) (TC 8.A.1) family.</text>
</comment>
<dbReference type="PANTHER" id="PTHR30469">
    <property type="entry name" value="MULTIDRUG RESISTANCE PROTEIN MDTA"/>
    <property type="match status" value="1"/>
</dbReference>
<feature type="domain" description="Multidrug resistance protein MdtA-like barrel-sandwich hybrid" evidence="4">
    <location>
        <begin position="48"/>
        <end position="179"/>
    </location>
</feature>
<evidence type="ECO:0000256" key="1">
    <source>
        <dbReference type="ARBA" id="ARBA00009477"/>
    </source>
</evidence>
<reference evidence="5" key="1">
    <citation type="submission" date="2023-07" db="EMBL/GenBank/DDBJ databases">
        <title>Genomic Encyclopedia of Type Strains, Phase IV (KMG-IV): sequencing the most valuable type-strain genomes for metagenomic binning, comparative biology and taxonomic classification.</title>
        <authorList>
            <person name="Goeker M."/>
        </authorList>
    </citation>
    <scope>NUCLEOTIDE SEQUENCE</scope>
    <source>
        <strain evidence="5">DSM 21202</strain>
    </source>
</reference>
<keyword evidence="2" id="KW-0175">Coiled coil</keyword>
<dbReference type="Gene3D" id="2.40.50.100">
    <property type="match status" value="1"/>
</dbReference>
<evidence type="ECO:0000313" key="5">
    <source>
        <dbReference type="EMBL" id="MDQ0313581.1"/>
    </source>
</evidence>
<dbReference type="EMBL" id="JAUSUL010000001">
    <property type="protein sequence ID" value="MDQ0313581.1"/>
    <property type="molecule type" value="Genomic_DNA"/>
</dbReference>
<dbReference type="RefSeq" id="WP_306883384.1">
    <property type="nucleotide sequence ID" value="NZ_JAUSUL010000001.1"/>
</dbReference>
<protein>
    <submittedName>
        <fullName evidence="5">RND family efflux transporter MFP subunit</fullName>
    </submittedName>
</protein>
<dbReference type="InterPro" id="IPR006143">
    <property type="entry name" value="RND_pump_MFP"/>
</dbReference>
<dbReference type="Gene3D" id="1.10.287.470">
    <property type="entry name" value="Helix hairpin bin"/>
    <property type="match status" value="1"/>
</dbReference>
<dbReference type="SUPFAM" id="SSF111369">
    <property type="entry name" value="HlyD-like secretion proteins"/>
    <property type="match status" value="1"/>
</dbReference>
<dbReference type="Gene3D" id="2.40.420.20">
    <property type="match status" value="1"/>
</dbReference>